<feature type="non-terminal residue" evidence="1">
    <location>
        <position position="1"/>
    </location>
</feature>
<accession>A0A3C1KQF9</accession>
<comment type="caution">
    <text evidence="1">The sequence shown here is derived from an EMBL/GenBank/DDBJ whole genome shotgun (WGS) entry which is preliminary data.</text>
</comment>
<dbReference type="Proteomes" id="UP000259273">
    <property type="component" value="Unassembled WGS sequence"/>
</dbReference>
<evidence type="ECO:0000313" key="1">
    <source>
        <dbReference type="EMBL" id="HAN28811.1"/>
    </source>
</evidence>
<protein>
    <submittedName>
        <fullName evidence="1">4-hydroxyacetophenone monooxygenase</fullName>
    </submittedName>
</protein>
<keyword evidence="1" id="KW-0503">Monooxygenase</keyword>
<evidence type="ECO:0000313" key="2">
    <source>
        <dbReference type="Proteomes" id="UP000259273"/>
    </source>
</evidence>
<dbReference type="PANTHER" id="PTHR42877">
    <property type="entry name" value="L-ORNITHINE N(5)-MONOOXYGENASE-RELATED"/>
    <property type="match status" value="1"/>
</dbReference>
<dbReference type="PANTHER" id="PTHR42877:SF4">
    <property type="entry name" value="FAD_NAD(P)-BINDING DOMAIN-CONTAINING PROTEIN-RELATED"/>
    <property type="match status" value="1"/>
</dbReference>
<dbReference type="InterPro" id="IPR036188">
    <property type="entry name" value="FAD/NAD-bd_sf"/>
</dbReference>
<organism evidence="1 2">
    <name type="scientific">Haliea salexigens</name>
    <dbReference type="NCBI Taxonomy" id="287487"/>
    <lineage>
        <taxon>Bacteria</taxon>
        <taxon>Pseudomonadati</taxon>
        <taxon>Pseudomonadota</taxon>
        <taxon>Gammaproteobacteria</taxon>
        <taxon>Cellvibrionales</taxon>
        <taxon>Halieaceae</taxon>
        <taxon>Haliea</taxon>
    </lineage>
</organism>
<reference evidence="1 2" key="1">
    <citation type="journal article" date="2018" name="Nat. Biotechnol.">
        <title>A standardized bacterial taxonomy based on genome phylogeny substantially revises the tree of life.</title>
        <authorList>
            <person name="Parks D.H."/>
            <person name="Chuvochina M."/>
            <person name="Waite D.W."/>
            <person name="Rinke C."/>
            <person name="Skarshewski A."/>
            <person name="Chaumeil P.A."/>
            <person name="Hugenholtz P."/>
        </authorList>
    </citation>
    <scope>NUCLEOTIDE SEQUENCE [LARGE SCALE GENOMIC DNA]</scope>
    <source>
        <strain evidence="1">UBA9158</strain>
    </source>
</reference>
<sequence length="173" mass="19665">LVALQRSPVWMFPNPGYHTEVGAGQRWALEKLPYYSKWYRFWLFYTSVEGVYNQTLVDPEWRSTHSVSASNDAMREALTAWIQSQIQDPDLLEKVLPTYPPFGKRILQDNGCYLEALQRDNVEVVTTGIRAVDAQGVLTEDGRHHAVDAIVCATGFHADRFLFPMQFTGRGGV</sequence>
<dbReference type="InterPro" id="IPR051209">
    <property type="entry name" value="FAD-bind_Monooxygenase_sf"/>
</dbReference>
<proteinExistence type="predicted"/>
<gene>
    <name evidence="1" type="ORF">DCP75_14015</name>
</gene>
<dbReference type="AlphaFoldDB" id="A0A3C1KQF9"/>
<dbReference type="Gene3D" id="3.50.50.60">
    <property type="entry name" value="FAD/NAD(P)-binding domain"/>
    <property type="match status" value="1"/>
</dbReference>
<dbReference type="SUPFAM" id="SSF51905">
    <property type="entry name" value="FAD/NAD(P)-binding domain"/>
    <property type="match status" value="1"/>
</dbReference>
<dbReference type="EMBL" id="DMND01000189">
    <property type="protein sequence ID" value="HAN28811.1"/>
    <property type="molecule type" value="Genomic_DNA"/>
</dbReference>
<keyword evidence="1" id="KW-0560">Oxidoreductase</keyword>
<dbReference type="GO" id="GO:0004497">
    <property type="term" value="F:monooxygenase activity"/>
    <property type="evidence" value="ECO:0007669"/>
    <property type="project" value="UniProtKB-KW"/>
</dbReference>
<name>A0A3C1KQF9_9GAMM</name>
<feature type="non-terminal residue" evidence="1">
    <location>
        <position position="173"/>
    </location>
</feature>